<dbReference type="Gene3D" id="3.30.70.250">
    <property type="entry name" value="Malonyl-CoA ACP transacylase, ACP-binding"/>
    <property type="match status" value="1"/>
</dbReference>
<organism evidence="6 7">
    <name type="scientific">Azospirillum argentinense</name>
    <dbReference type="NCBI Taxonomy" id="2970906"/>
    <lineage>
        <taxon>Bacteria</taxon>
        <taxon>Pseudomonadati</taxon>
        <taxon>Pseudomonadota</taxon>
        <taxon>Alphaproteobacteria</taxon>
        <taxon>Rhodospirillales</taxon>
        <taxon>Azospirillaceae</taxon>
        <taxon>Azospirillum</taxon>
    </lineage>
</organism>
<proteinExistence type="predicted"/>
<keyword evidence="3 6" id="KW-0012">Acyltransferase</keyword>
<dbReference type="Gene3D" id="3.40.366.10">
    <property type="entry name" value="Malonyl-Coenzyme A Acyl Carrier Protein, domain 2"/>
    <property type="match status" value="2"/>
</dbReference>
<dbReference type="GO" id="GO:0005829">
    <property type="term" value="C:cytosol"/>
    <property type="evidence" value="ECO:0007669"/>
    <property type="project" value="TreeGrafter"/>
</dbReference>
<dbReference type="Pfam" id="PF00975">
    <property type="entry name" value="Thioesterase"/>
    <property type="match status" value="1"/>
</dbReference>
<reference evidence="6 7" key="1">
    <citation type="submission" date="2018-09" db="EMBL/GenBank/DDBJ databases">
        <title>Whole genome based analysis of evolution and adaptive divergence in Indian and Brazilian strains of Azospirillum brasilense.</title>
        <authorList>
            <person name="Singh C."/>
            <person name="Tripathi A.K."/>
        </authorList>
    </citation>
    <scope>NUCLEOTIDE SEQUENCE [LARGE SCALE GENOMIC DNA]</scope>
    <source>
        <strain evidence="6 7">MTCC4035</strain>
        <plasmid evidence="6 7">p4</plasmid>
    </source>
</reference>
<dbReference type="KEGG" id="aare:D3093_32555"/>
<dbReference type="EMBL" id="CP032325">
    <property type="protein sequence ID" value="QCN99966.1"/>
    <property type="molecule type" value="Genomic_DNA"/>
</dbReference>
<dbReference type="InterPro" id="IPR029058">
    <property type="entry name" value="AB_hydrolase_fold"/>
</dbReference>
<dbReference type="Gene3D" id="3.40.50.1820">
    <property type="entry name" value="alpha/beta hydrolase"/>
    <property type="match status" value="1"/>
</dbReference>
<dbReference type="SUPFAM" id="SSF53474">
    <property type="entry name" value="alpha/beta-Hydrolases"/>
    <property type="match status" value="1"/>
</dbReference>
<gene>
    <name evidence="6" type="primary">fabD</name>
    <name evidence="6" type="ORF">D3093_32555</name>
</gene>
<dbReference type="SMART" id="SM00827">
    <property type="entry name" value="PKS_AT"/>
    <property type="match status" value="2"/>
</dbReference>
<name>A0A4D8PPS7_9PROT</name>
<dbReference type="Proteomes" id="UP000298595">
    <property type="component" value="Plasmid p4"/>
</dbReference>
<dbReference type="NCBIfam" id="TIGR00128">
    <property type="entry name" value="fabD"/>
    <property type="match status" value="1"/>
</dbReference>
<dbReference type="InterPro" id="IPR001227">
    <property type="entry name" value="Ac_transferase_dom_sf"/>
</dbReference>
<feature type="domain" description="Malonyl-CoA:ACP transacylase (MAT)" evidence="5">
    <location>
        <begin position="322"/>
        <end position="620"/>
    </location>
</feature>
<evidence type="ECO:0000259" key="5">
    <source>
        <dbReference type="SMART" id="SM00827"/>
    </source>
</evidence>
<dbReference type="InterPro" id="IPR016036">
    <property type="entry name" value="Malonyl_transacylase_ACP-bd"/>
</dbReference>
<dbReference type="GO" id="GO:0006633">
    <property type="term" value="P:fatty acid biosynthetic process"/>
    <property type="evidence" value="ECO:0007669"/>
    <property type="project" value="TreeGrafter"/>
</dbReference>
<dbReference type="InterPro" id="IPR001031">
    <property type="entry name" value="Thioesterase"/>
</dbReference>
<keyword evidence="2 6" id="KW-0808">Transferase</keyword>
<dbReference type="SUPFAM" id="SSF55048">
    <property type="entry name" value="Probable ACP-binding domain of malonyl-CoA ACP transacylase"/>
    <property type="match status" value="1"/>
</dbReference>
<dbReference type="PANTHER" id="PTHR42681:SF1">
    <property type="entry name" value="MALONYL-COA-ACYL CARRIER PROTEIN TRANSACYLASE, MITOCHONDRIAL"/>
    <property type="match status" value="1"/>
</dbReference>
<dbReference type="EC" id="2.3.1.39" evidence="1"/>
<dbReference type="InterPro" id="IPR050858">
    <property type="entry name" value="Mal-CoA-ACP_Trans/PKS_FabD"/>
</dbReference>
<evidence type="ECO:0000313" key="6">
    <source>
        <dbReference type="EMBL" id="QCN99966.1"/>
    </source>
</evidence>
<evidence type="ECO:0000256" key="4">
    <source>
        <dbReference type="ARBA" id="ARBA00048462"/>
    </source>
</evidence>
<evidence type="ECO:0000256" key="3">
    <source>
        <dbReference type="ARBA" id="ARBA00023315"/>
    </source>
</evidence>
<dbReference type="AlphaFoldDB" id="A0A4D8PPS7"/>
<keyword evidence="6" id="KW-0614">Plasmid</keyword>
<accession>A0A4D8PPS7</accession>
<dbReference type="InterPro" id="IPR016035">
    <property type="entry name" value="Acyl_Trfase/lysoPLipase"/>
</dbReference>
<dbReference type="Pfam" id="PF00698">
    <property type="entry name" value="Acyl_transf_1"/>
    <property type="match status" value="2"/>
</dbReference>
<dbReference type="SUPFAM" id="SSF52151">
    <property type="entry name" value="FabD/lysophospholipase-like"/>
    <property type="match status" value="2"/>
</dbReference>
<sequence>MPTLAPSAERRSLHVRSVPVAPDPGLPRCTRSHRGAGQIAVGEGLVSGNPWILNSKPVASPEVRLFCFSYAGRGASAFVSWRDHLPPTVDLCAIQLPGHETRLREPLETRLQPLVDAIVDGMSTLLDVPYALFGHSMGSLLAFEVAHALRAAGKPRAARLFVSGREAPHVARVPPLLSALSDSVFLDKLQLLFGGIPEPVRNDPELMRFYLPVIRADLTVLEQYRHEPRPPLDCPISAFRGTTDEQVGDAGFQAWGELTRAEFRARSLAGGHFFINDAPARADMIQTMLGDLGNTRPAAAPPAIGRNPAAQAVAQAQAVAHVFPGQGSQQKGMGAALFDRYPALVAKADEILGYSLRTLCLEDPDRRLAQTEYTQPALFVVNALTHLAAVADSGVRPDLVAGHSLGEYNALLAAGVFDFETGLRLVAKRGQLMKQARRGAMAAVIDLPPDDIARLLERNGLSSIDVANLNTPTQTVIAGPVEDIPRAEPVFRQAGAKYIQLNVSAAFHSRYMTEAEREFAAFMGGFAFAPPAIPVIANHTARPYDPDDIRGCLARQISSSVRWYESVSYMIATADPQFVEIGPGQVLTRMIAQIRQSPMPIAPDPVPAPAPAVAVPEPPAPSRPAVPPPGGLAFLLSGQGSQYFRMGAALYAGDAVFRGAMDRCARLAGDGLRLTDQLYRGAAASEPFDDPAAASVALVAIGHALAAVLEERGIVPDLLVGYGVGEIAAAVVSGAVALEDGIGFAAETARLVQRVTPAAGLLAVLDHPDLVERRPDLFDGCTVAAVHFHRHFLVTGAASAVRRAAERLRQCDVTAQILPARIGLHSALIDEAEDEFRRLAAGLAVKAPRLPLFSPAGIGWVPAVGPDSLWRAVRQPVRFGEAVLRMEAEARPRRYLDAGPSGTLGTFVKYQLNDAGRAVIAMNRFGRDLECLQALVDALGTGGRG</sequence>
<protein>
    <recommendedName>
        <fullName evidence="1">[acyl-carrier-protein] S-malonyltransferase</fullName>
        <ecNumber evidence="1">2.3.1.39</ecNumber>
    </recommendedName>
</protein>
<evidence type="ECO:0000313" key="7">
    <source>
        <dbReference type="Proteomes" id="UP000298595"/>
    </source>
</evidence>
<dbReference type="InterPro" id="IPR004410">
    <property type="entry name" value="Malonyl_CoA-ACP_transAc_FabD"/>
</dbReference>
<dbReference type="PANTHER" id="PTHR42681">
    <property type="entry name" value="MALONYL-COA-ACYL CARRIER PROTEIN TRANSACYLASE, MITOCHONDRIAL"/>
    <property type="match status" value="1"/>
</dbReference>
<evidence type="ECO:0000256" key="1">
    <source>
        <dbReference type="ARBA" id="ARBA00013258"/>
    </source>
</evidence>
<comment type="catalytic activity">
    <reaction evidence="4">
        <text>holo-[ACP] + malonyl-CoA = malonyl-[ACP] + CoA</text>
        <dbReference type="Rhea" id="RHEA:41792"/>
        <dbReference type="Rhea" id="RHEA-COMP:9623"/>
        <dbReference type="Rhea" id="RHEA-COMP:9685"/>
        <dbReference type="ChEBI" id="CHEBI:57287"/>
        <dbReference type="ChEBI" id="CHEBI:57384"/>
        <dbReference type="ChEBI" id="CHEBI:64479"/>
        <dbReference type="ChEBI" id="CHEBI:78449"/>
        <dbReference type="EC" id="2.3.1.39"/>
    </reaction>
</comment>
<dbReference type="InterPro" id="IPR014043">
    <property type="entry name" value="Acyl_transferase_dom"/>
</dbReference>
<evidence type="ECO:0000256" key="2">
    <source>
        <dbReference type="ARBA" id="ARBA00022679"/>
    </source>
</evidence>
<feature type="domain" description="Malonyl-CoA:ACP transacylase (MAT)" evidence="5">
    <location>
        <begin position="635"/>
        <end position="925"/>
    </location>
</feature>
<geneLocation type="plasmid" evidence="6 7">
    <name>p4</name>
</geneLocation>
<dbReference type="GO" id="GO:0004314">
    <property type="term" value="F:[acyl-carrier-protein] S-malonyltransferase activity"/>
    <property type="evidence" value="ECO:0007669"/>
    <property type="project" value="UniProtKB-EC"/>
</dbReference>